<protein>
    <submittedName>
        <fullName evidence="2">Uncharacterized protein</fullName>
    </submittedName>
</protein>
<keyword evidence="1" id="KW-0472">Membrane</keyword>
<dbReference type="EMBL" id="CM026432">
    <property type="protein sequence ID" value="KAG0556731.1"/>
    <property type="molecule type" value="Genomic_DNA"/>
</dbReference>
<evidence type="ECO:0000256" key="1">
    <source>
        <dbReference type="SAM" id="Phobius"/>
    </source>
</evidence>
<organism evidence="2 3">
    <name type="scientific">Ceratodon purpureus</name>
    <name type="common">Fire moss</name>
    <name type="synonym">Dicranum purpureum</name>
    <dbReference type="NCBI Taxonomy" id="3225"/>
    <lineage>
        <taxon>Eukaryota</taxon>
        <taxon>Viridiplantae</taxon>
        <taxon>Streptophyta</taxon>
        <taxon>Embryophyta</taxon>
        <taxon>Bryophyta</taxon>
        <taxon>Bryophytina</taxon>
        <taxon>Bryopsida</taxon>
        <taxon>Dicranidae</taxon>
        <taxon>Pseudoditrichales</taxon>
        <taxon>Ditrichaceae</taxon>
        <taxon>Ceratodon</taxon>
    </lineage>
</organism>
<proteinExistence type="predicted"/>
<keyword evidence="1" id="KW-0812">Transmembrane</keyword>
<feature type="transmembrane region" description="Helical" evidence="1">
    <location>
        <begin position="86"/>
        <end position="110"/>
    </location>
</feature>
<keyword evidence="1" id="KW-1133">Transmembrane helix</keyword>
<evidence type="ECO:0000313" key="3">
    <source>
        <dbReference type="Proteomes" id="UP000822688"/>
    </source>
</evidence>
<comment type="caution">
    <text evidence="2">The sequence shown here is derived from an EMBL/GenBank/DDBJ whole genome shotgun (WGS) entry which is preliminary data.</text>
</comment>
<dbReference type="AlphaFoldDB" id="A0A8T0GC16"/>
<sequence length="206" mass="23712">MECRKVEKHYCRKVGRRIPKVQCEIHVAVVGSCSLHQTLRFALLASNSWLLLPLGILVWSVLHLLLMFVVTLLMLAYVIFLLCIEILFYFVFLPLYFFFAALLDVVVLVIDTLRCIFVTIRVFVSSEATPGTATKVAYERIGGIRLFGSVRTVIERSRTWFGHPFQTTFSLFQDCWDTRQTLNPFGLQMTNMACEEIVPRYDVICS</sequence>
<evidence type="ECO:0000313" key="2">
    <source>
        <dbReference type="EMBL" id="KAG0556731.1"/>
    </source>
</evidence>
<accession>A0A8T0GC16</accession>
<gene>
    <name evidence="2" type="ORF">KC19_11G075500</name>
</gene>
<feature type="transmembrane region" description="Helical" evidence="1">
    <location>
        <begin position="49"/>
        <end position="80"/>
    </location>
</feature>
<reference evidence="2 3" key="1">
    <citation type="submission" date="2020-06" db="EMBL/GenBank/DDBJ databases">
        <title>WGS assembly of Ceratodon purpureus strain R40.</title>
        <authorList>
            <person name="Carey S.B."/>
            <person name="Jenkins J."/>
            <person name="Shu S."/>
            <person name="Lovell J.T."/>
            <person name="Sreedasyam A."/>
            <person name="Maumus F."/>
            <person name="Tiley G.P."/>
            <person name="Fernandez-Pozo N."/>
            <person name="Barry K."/>
            <person name="Chen C."/>
            <person name="Wang M."/>
            <person name="Lipzen A."/>
            <person name="Daum C."/>
            <person name="Saski C.A."/>
            <person name="Payton A.C."/>
            <person name="Mcbreen J.C."/>
            <person name="Conrad R.E."/>
            <person name="Kollar L.M."/>
            <person name="Olsson S."/>
            <person name="Huttunen S."/>
            <person name="Landis J.B."/>
            <person name="Wickett N.J."/>
            <person name="Johnson M.G."/>
            <person name="Rensing S.A."/>
            <person name="Grimwood J."/>
            <person name="Schmutz J."/>
            <person name="Mcdaniel S.F."/>
        </authorList>
    </citation>
    <scope>NUCLEOTIDE SEQUENCE [LARGE SCALE GENOMIC DNA]</scope>
    <source>
        <strain evidence="2 3">R40</strain>
    </source>
</reference>
<name>A0A8T0GC16_CERPU</name>
<dbReference type="Proteomes" id="UP000822688">
    <property type="component" value="Chromosome 11"/>
</dbReference>
<keyword evidence="3" id="KW-1185">Reference proteome</keyword>